<reference evidence="2 3" key="1">
    <citation type="journal article" date="2023" name="Int. J. Syst. Evol. Microbiol.">
        <title>Streptococcus sciuri sp. nov., Staphylococcus marylandisciuri sp. nov. and Staphylococcus americanisciuri sp. nov., isolated from faeces of eastern grey squirrel (Sciurus carolinensis).</title>
        <authorList>
            <person name="Volokhov D.V."/>
            <person name="Zagorodnyaya T.A."/>
            <person name="Furtak V.A."/>
            <person name="Nattanmai G."/>
            <person name="Randall L."/>
            <person name="Jose S."/>
            <person name="Gao Y."/>
            <person name="Eisenberg T."/>
            <person name="Delmonte P."/>
            <person name="Blom J."/>
            <person name="Mitchell K.K."/>
        </authorList>
    </citation>
    <scope>NUCLEOTIDE SEQUENCE [LARGE SCALE GENOMIC DNA]</scope>
    <source>
        <strain evidence="2 3">GRT3</strain>
    </source>
</reference>
<evidence type="ECO:0000256" key="1">
    <source>
        <dbReference type="SAM" id="MobiDB-lite"/>
    </source>
</evidence>
<feature type="compositionally biased region" description="Basic and acidic residues" evidence="1">
    <location>
        <begin position="99"/>
        <end position="108"/>
    </location>
</feature>
<sequence>MSMGFIIFLITIAISLFSAIGDKQHEKRQKQQPPRPQKPTETPEKGFFEKVQETLSEMEKSLSEPEKMASDKPQKTKESVSPVDYTKKVDQQVQPQQTSERRNDEEQERQRLNDMVSQRMHELGTELHLERQKQLASIEKRAKAIIEDPYMSNRAKQVKLKTLTDATNIKASATQGMSFSNNEVINGIIWSEILNKPKQL</sequence>
<protein>
    <recommendedName>
        <fullName evidence="4">Staphylococcal protein</fullName>
    </recommendedName>
</protein>
<proteinExistence type="predicted"/>
<keyword evidence="3" id="KW-1185">Reference proteome</keyword>
<accession>A0ABT2EZA4</accession>
<evidence type="ECO:0008006" key="4">
    <source>
        <dbReference type="Google" id="ProtNLM"/>
    </source>
</evidence>
<evidence type="ECO:0000313" key="2">
    <source>
        <dbReference type="EMBL" id="MCS4485557.1"/>
    </source>
</evidence>
<organism evidence="2 3">
    <name type="scientific">Staphylococcus americanisciuri</name>
    <dbReference type="NCBI Taxonomy" id="2973940"/>
    <lineage>
        <taxon>Bacteria</taxon>
        <taxon>Bacillati</taxon>
        <taxon>Bacillota</taxon>
        <taxon>Bacilli</taxon>
        <taxon>Bacillales</taxon>
        <taxon>Staphylococcaceae</taxon>
        <taxon>Staphylococcus</taxon>
    </lineage>
</organism>
<dbReference type="Proteomes" id="UP001205609">
    <property type="component" value="Unassembled WGS sequence"/>
</dbReference>
<feature type="region of interest" description="Disordered" evidence="1">
    <location>
        <begin position="23"/>
        <end position="108"/>
    </location>
</feature>
<gene>
    <name evidence="2" type="ORF">NXS11_01465</name>
</gene>
<name>A0ABT2EZA4_9STAP</name>
<evidence type="ECO:0000313" key="3">
    <source>
        <dbReference type="Proteomes" id="UP001205609"/>
    </source>
</evidence>
<dbReference type="EMBL" id="JANUXY010000001">
    <property type="protein sequence ID" value="MCS4485557.1"/>
    <property type="molecule type" value="Genomic_DNA"/>
</dbReference>
<feature type="compositionally biased region" description="Basic and acidic residues" evidence="1">
    <location>
        <begin position="41"/>
        <end position="78"/>
    </location>
</feature>
<comment type="caution">
    <text evidence="2">The sequence shown here is derived from an EMBL/GenBank/DDBJ whole genome shotgun (WGS) entry which is preliminary data.</text>
</comment>